<gene>
    <name evidence="6" type="ORF">MKW94_003797</name>
</gene>
<proteinExistence type="predicted"/>
<feature type="domain" description="Gnk2-homologous" evidence="5">
    <location>
        <begin position="26"/>
        <end position="133"/>
    </location>
</feature>
<dbReference type="EMBL" id="JAJJMA010224081">
    <property type="protein sequence ID" value="MCL7041473.1"/>
    <property type="molecule type" value="Genomic_DNA"/>
</dbReference>
<dbReference type="Gene3D" id="3.30.430.20">
    <property type="entry name" value="Gnk2 domain, C-X8-C-X2-C motif"/>
    <property type="match status" value="2"/>
</dbReference>
<dbReference type="InterPro" id="IPR038408">
    <property type="entry name" value="GNK2_sf"/>
</dbReference>
<evidence type="ECO:0000259" key="5">
    <source>
        <dbReference type="PROSITE" id="PS51473"/>
    </source>
</evidence>
<keyword evidence="3" id="KW-1133">Transmembrane helix</keyword>
<accession>A0AA42AU76</accession>
<dbReference type="PANTHER" id="PTHR32099">
    <property type="entry name" value="CYSTEINE-RICH REPEAT SECRETORY PROTEIN"/>
    <property type="match status" value="1"/>
</dbReference>
<dbReference type="PANTHER" id="PTHR32099:SF42">
    <property type="entry name" value="CYSTEINE-RICH RECEPTOR-LIKE PROTEIN KINASE 9-RELATED"/>
    <property type="match status" value="1"/>
</dbReference>
<keyword evidence="2" id="KW-0677">Repeat</keyword>
<keyword evidence="1 4" id="KW-0732">Signal</keyword>
<evidence type="ECO:0000256" key="2">
    <source>
        <dbReference type="ARBA" id="ARBA00022737"/>
    </source>
</evidence>
<sequence>MGCICEVFIKIISMFLICYGLKTNALTDDFHSFCSGGPITSNTYQSNLNVLLSSLTNSFNETIVRNGYYNDTAGRKPNAAYGMYQCRGYITLEECRYGVESAAKEVLLRCPNIKQAIITYKELVVLKFSDQLFFSIMQEKPLFTLPNAKSVTNPDEFNPQFDRLANDLVSEVASNGVSSSTSSSTNKRLFATRSIDVTRSQKIYGLAQCTSDLSVSNCTQCLRGEIDDVGKRFRGRIGARVICMSCFFRYELYPLYLPDTTSPPFSSPMIPPSTKTKRKISLKVLFSIIVPSVIVVLSIIVFLYFCKRKKVAKKID</sequence>
<evidence type="ECO:0000313" key="6">
    <source>
        <dbReference type="EMBL" id="MCL7041473.1"/>
    </source>
</evidence>
<dbReference type="AlphaFoldDB" id="A0AA42AU76"/>
<dbReference type="CDD" id="cd23509">
    <property type="entry name" value="Gnk2-like"/>
    <property type="match status" value="2"/>
</dbReference>
<evidence type="ECO:0000313" key="7">
    <source>
        <dbReference type="Proteomes" id="UP001177140"/>
    </source>
</evidence>
<feature type="non-terminal residue" evidence="6">
    <location>
        <position position="316"/>
    </location>
</feature>
<feature type="signal peptide" evidence="4">
    <location>
        <begin position="1"/>
        <end position="20"/>
    </location>
</feature>
<name>A0AA42AU76_PAPNU</name>
<keyword evidence="3" id="KW-0472">Membrane</keyword>
<keyword evidence="3" id="KW-0812">Transmembrane</keyword>
<dbReference type="Proteomes" id="UP001177140">
    <property type="component" value="Unassembled WGS sequence"/>
</dbReference>
<organism evidence="6 7">
    <name type="scientific">Papaver nudicaule</name>
    <name type="common">Iceland poppy</name>
    <dbReference type="NCBI Taxonomy" id="74823"/>
    <lineage>
        <taxon>Eukaryota</taxon>
        <taxon>Viridiplantae</taxon>
        <taxon>Streptophyta</taxon>
        <taxon>Embryophyta</taxon>
        <taxon>Tracheophyta</taxon>
        <taxon>Spermatophyta</taxon>
        <taxon>Magnoliopsida</taxon>
        <taxon>Ranunculales</taxon>
        <taxon>Papaveraceae</taxon>
        <taxon>Papaveroideae</taxon>
        <taxon>Papaver</taxon>
    </lineage>
</organism>
<evidence type="ECO:0000256" key="3">
    <source>
        <dbReference type="SAM" id="Phobius"/>
    </source>
</evidence>
<feature type="transmembrane region" description="Helical" evidence="3">
    <location>
        <begin position="284"/>
        <end position="306"/>
    </location>
</feature>
<dbReference type="InterPro" id="IPR002902">
    <property type="entry name" value="GNK2"/>
</dbReference>
<feature type="chain" id="PRO_5041387364" description="Gnk2-homologous domain-containing protein" evidence="4">
    <location>
        <begin position="21"/>
        <end position="316"/>
    </location>
</feature>
<protein>
    <recommendedName>
        <fullName evidence="5">Gnk2-homologous domain-containing protein</fullName>
    </recommendedName>
</protein>
<dbReference type="PROSITE" id="PS51473">
    <property type="entry name" value="GNK2"/>
    <property type="match status" value="2"/>
</dbReference>
<feature type="domain" description="Gnk2-homologous" evidence="5">
    <location>
        <begin position="139"/>
        <end position="255"/>
    </location>
</feature>
<comment type="caution">
    <text evidence="6">The sequence shown here is derived from an EMBL/GenBank/DDBJ whole genome shotgun (WGS) entry which is preliminary data.</text>
</comment>
<evidence type="ECO:0000256" key="4">
    <source>
        <dbReference type="SAM" id="SignalP"/>
    </source>
</evidence>
<keyword evidence="7" id="KW-1185">Reference proteome</keyword>
<evidence type="ECO:0000256" key="1">
    <source>
        <dbReference type="ARBA" id="ARBA00022729"/>
    </source>
</evidence>
<reference evidence="6" key="1">
    <citation type="submission" date="2022-03" db="EMBL/GenBank/DDBJ databases">
        <title>A functionally conserved STORR gene fusion in Papaver species that diverged 16.8 million years ago.</title>
        <authorList>
            <person name="Catania T."/>
        </authorList>
    </citation>
    <scope>NUCLEOTIDE SEQUENCE</scope>
    <source>
        <strain evidence="6">S-191538</strain>
    </source>
</reference>
<dbReference type="Pfam" id="PF01657">
    <property type="entry name" value="Stress-antifung"/>
    <property type="match status" value="2"/>
</dbReference>